<evidence type="ECO:0000256" key="2">
    <source>
        <dbReference type="SAM" id="MobiDB-lite"/>
    </source>
</evidence>
<dbReference type="InterPro" id="IPR011044">
    <property type="entry name" value="Quino_amine_DH_bsu"/>
</dbReference>
<feature type="compositionally biased region" description="Polar residues" evidence="2">
    <location>
        <begin position="232"/>
        <end position="242"/>
    </location>
</feature>
<dbReference type="PANTHER" id="PTHR44099:SF4">
    <property type="entry name" value="RABCONNECTIN-3B, ISOFORM A"/>
    <property type="match status" value="1"/>
</dbReference>
<feature type="compositionally biased region" description="Basic and acidic residues" evidence="2">
    <location>
        <begin position="163"/>
        <end position="187"/>
    </location>
</feature>
<comment type="caution">
    <text evidence="3">The sequence shown here is derived from an EMBL/GenBank/DDBJ whole genome shotgun (WGS) entry which is preliminary data.</text>
</comment>
<dbReference type="SMART" id="SM00320">
    <property type="entry name" value="WD40"/>
    <property type="match status" value="5"/>
</dbReference>
<feature type="compositionally biased region" description="Low complexity" evidence="2">
    <location>
        <begin position="220"/>
        <end position="231"/>
    </location>
</feature>
<feature type="region of interest" description="Disordered" evidence="2">
    <location>
        <begin position="25"/>
        <end position="58"/>
    </location>
</feature>
<feature type="region of interest" description="Disordered" evidence="2">
    <location>
        <begin position="163"/>
        <end position="242"/>
    </location>
</feature>
<name>A0A8H7Y4B0_PSICU</name>
<sequence>MEKPTPPQFNIPLSFPSISILSNGSYTSQPQTSALEKSLANSTPTASASWGLSKSATSNKERNKLVVVGCKDGTAYVLQTSLPSFSTPSDRSQSKELPSSKSATRTAKSFPSSSGTSSPTLSSFPLSPTFSVTAKPRVVSGVTTDSVEAPKNYVDFDDEPDRLKDILKGKNPRDRHSISENSSDRNPRSVTPSIIEPVSVSKRKGAAPRSLLSATNSRAPTPTSFSSPNSPMESDSVSNSNPDLARDEVCTLLYHVIPSQSGCGYPVRSIIFLHDGDLFAVLQENGNLYIFSSEDGYCVASFKIGEDIQSNSQKGHKERTGPRDVWSWSSINIAYVEESVIILATAANNNDISAPNSDNEGVSATSLCALLEFVLTPSGASLHKLGQWDVNGPASGNGIHGKSDGTFTFFSTSHNGHLILKELNLKGLPSPPVKTTSETEGNHYGPHLSTLPIPNPFKSMMTRSTEHLVTDSSEIHMPPVNGFKPTLGEPHDIGTIIEDTALSGLVTRHSADGNFFALAWSHRELAMFQFSHQSITVLSCIPVNEIEDAAWVNDEIFVLSFEEKLEQYRLKSVNSDNDSVDNVASASSTAHLQAELIYTLNVGEHDTINFCHDSAVLTKFTNFPQEKQLIAYNLSNHKFIRDPHQVPKVLWSVPAPTTPPSNPFLTSMLSLELELIIQGYSDGLLRQFSLAQMTRKTDTSLIEASSSSKTSDRRLNGSLVGLHLVQNPRTREKFIVGGADDGSIAFWSLSKFELVARWTVFVTPLAKVIQFEADTTGPLRGCALCVARDGTIAVIIVDGFHFRYLIPGSVAPLKRVCLGGNNLLVIYEDRRARLWDSQTKELWRSFGEDKVEELLSQGGWIDMSLDKDASVPKSVWTPVGDSIDKQDAAASLVLNLEKIIVDSIQVTKTISTSRDEVREILLTLERLRLLLSVLITPGLNSDVDSICYGKLGAYPSSALVGLSSPGSTTLVQHDRPQDVWRISSVLTASRALAIIAVLRAMSLFEDLTEGATTVISFYSASLSTCVGSQFKVPSLEFLGKLWFEASNELRQPIRTLFNATVSNMTDEESIAITEKWQHCVPSLQPDAEKETESAALALFICGSIASEKFTLLSPSALTDISKSISLYLTDEKSVYRILAVDLCSRGFNVWQHYIDAMDILRSLFDLATSVRKDSISVQNIGTQARLAVLSIASNNMPLFMGTLCLDILSPPSVEHQRSVLQILAFLIRKRPYILQPSLPRLMEAVVKSLDPNSTSNREVVLDTATEIIGYVVKTYPSVDFHMATQRLAVGTNEGAVVMYDCKNAIRLYVLEGHKKPITACSFSPDGRRLITISLKDSSVLVWKVGSSFASFFNPGAPPRQGHGGSQPFKTLNFNIGSEADMTTAETLELVRIEWIADRSVRVKIRQSVMTFST</sequence>
<dbReference type="Pfam" id="PF00400">
    <property type="entry name" value="WD40"/>
    <property type="match status" value="1"/>
</dbReference>
<dbReference type="SUPFAM" id="SSF48371">
    <property type="entry name" value="ARM repeat"/>
    <property type="match status" value="1"/>
</dbReference>
<feature type="region of interest" description="Disordered" evidence="2">
    <location>
        <begin position="429"/>
        <end position="448"/>
    </location>
</feature>
<feature type="compositionally biased region" description="Polar residues" evidence="2">
    <location>
        <begin position="82"/>
        <end position="107"/>
    </location>
</feature>
<keyword evidence="1" id="KW-0853">WD repeat</keyword>
<dbReference type="PANTHER" id="PTHR44099">
    <property type="entry name" value="RABCONNECTIN-3B, ISOFORM A"/>
    <property type="match status" value="1"/>
</dbReference>
<dbReference type="SUPFAM" id="SSF50969">
    <property type="entry name" value="YVTN repeat-like/Quinoprotein amine dehydrogenase"/>
    <property type="match status" value="1"/>
</dbReference>
<reference evidence="3" key="1">
    <citation type="submission" date="2021-02" db="EMBL/GenBank/DDBJ databases">
        <title>Psilocybe cubensis genome.</title>
        <authorList>
            <person name="Mckernan K.J."/>
            <person name="Crawford S."/>
            <person name="Trippe A."/>
            <person name="Kane L.T."/>
            <person name="Mclaughlin S."/>
        </authorList>
    </citation>
    <scope>NUCLEOTIDE SEQUENCE [LARGE SCALE GENOMIC DNA]</scope>
    <source>
        <strain evidence="3">MGC-MH-2018</strain>
    </source>
</reference>
<feature type="compositionally biased region" description="Low complexity" evidence="2">
    <location>
        <begin position="109"/>
        <end position="129"/>
    </location>
</feature>
<accession>A0A8H7Y4B0</accession>
<dbReference type="InterPro" id="IPR015943">
    <property type="entry name" value="WD40/YVTN_repeat-like_dom_sf"/>
</dbReference>
<dbReference type="EMBL" id="JAFIQS010000004">
    <property type="protein sequence ID" value="KAG5170699.1"/>
    <property type="molecule type" value="Genomic_DNA"/>
</dbReference>
<feature type="repeat" description="WD" evidence="1">
    <location>
        <begin position="1310"/>
        <end position="1344"/>
    </location>
</feature>
<dbReference type="PROSITE" id="PS50294">
    <property type="entry name" value="WD_REPEATS_REGION"/>
    <property type="match status" value="1"/>
</dbReference>
<dbReference type="GO" id="GO:0005737">
    <property type="term" value="C:cytoplasm"/>
    <property type="evidence" value="ECO:0007669"/>
    <property type="project" value="TreeGrafter"/>
</dbReference>
<feature type="region of interest" description="Disordered" evidence="2">
    <location>
        <begin position="82"/>
        <end position="129"/>
    </location>
</feature>
<dbReference type="InterPro" id="IPR049916">
    <property type="entry name" value="WDR72-like"/>
</dbReference>
<dbReference type="OrthoDB" id="338622at2759"/>
<dbReference type="Gene3D" id="2.130.10.10">
    <property type="entry name" value="YVTN repeat-like/Quinoprotein amine dehydrogenase"/>
    <property type="match status" value="2"/>
</dbReference>
<evidence type="ECO:0000313" key="3">
    <source>
        <dbReference type="EMBL" id="KAG5170699.1"/>
    </source>
</evidence>
<dbReference type="InterPro" id="IPR016024">
    <property type="entry name" value="ARM-type_fold"/>
</dbReference>
<gene>
    <name evidence="3" type="ORF">JR316_005090</name>
</gene>
<proteinExistence type="predicted"/>
<evidence type="ECO:0008006" key="4">
    <source>
        <dbReference type="Google" id="ProtNLM"/>
    </source>
</evidence>
<evidence type="ECO:0000256" key="1">
    <source>
        <dbReference type="PROSITE-ProRule" id="PRU00221"/>
    </source>
</evidence>
<organism evidence="3">
    <name type="scientific">Psilocybe cubensis</name>
    <name type="common">Psychedelic mushroom</name>
    <name type="synonym">Stropharia cubensis</name>
    <dbReference type="NCBI Taxonomy" id="181762"/>
    <lineage>
        <taxon>Eukaryota</taxon>
        <taxon>Fungi</taxon>
        <taxon>Dikarya</taxon>
        <taxon>Basidiomycota</taxon>
        <taxon>Agaricomycotina</taxon>
        <taxon>Agaricomycetes</taxon>
        <taxon>Agaricomycetidae</taxon>
        <taxon>Agaricales</taxon>
        <taxon>Agaricineae</taxon>
        <taxon>Strophariaceae</taxon>
        <taxon>Psilocybe</taxon>
    </lineage>
</organism>
<dbReference type="SUPFAM" id="SSF50960">
    <property type="entry name" value="TolB, C-terminal domain"/>
    <property type="match status" value="1"/>
</dbReference>
<dbReference type="PROSITE" id="PS50082">
    <property type="entry name" value="WD_REPEATS_2"/>
    <property type="match status" value="1"/>
</dbReference>
<protein>
    <recommendedName>
        <fullName evidence="4">WD40 repeat-like protein</fullName>
    </recommendedName>
</protein>
<dbReference type="InterPro" id="IPR001680">
    <property type="entry name" value="WD40_rpt"/>
</dbReference>